<evidence type="ECO:0000313" key="6">
    <source>
        <dbReference type="Proteomes" id="UP001732780"/>
    </source>
</evidence>
<dbReference type="Proteomes" id="UP001732780">
    <property type="component" value="Chromosome 19"/>
</dbReference>
<gene>
    <name evidence="7" type="primary">LOC105071906</name>
</gene>
<comment type="similarity">
    <text evidence="2">Belongs to the dysbindin family.</text>
</comment>
<sequence length="335" mass="36511">MAGQFRSYVWDPLLILSQIVLMQTVYDGSLGLWLALVDGLVPSSPSLDQMFDAEILGFSTPPGRLSTMSFVLNALTCALGLLYFIRRGKQCLDFTVTVHFFHLLGCWFYSSRFPSALTWWLVQAVCIALMAVIGEYLCMRSELKEIPLNSAPKSTPRRRSGQTESAGAPGAAGADMDPNPRAALERQQLRLRERQKFFEDILQPETEFVFPLSHLHLESHRPPIGSISSMEVNVDTLEQVELIDLGDQDGADVFLPCEDPPPTPQTSGVDDHPEELSLPMPTPDRTTSRTSSSSSDSSINPHSPNPSDGGADTPLAQSDEEEDGGDGGAEPGACS</sequence>
<dbReference type="PANTHER" id="PTHR16294:SF7">
    <property type="entry name" value="DYSBINDIN DOMAIN-CONTAINING PROTEIN 2"/>
    <property type="match status" value="1"/>
</dbReference>
<dbReference type="GO" id="GO:0016020">
    <property type="term" value="C:membrane"/>
    <property type="evidence" value="ECO:0007669"/>
    <property type="project" value="UniProtKB-SubCell"/>
</dbReference>
<keyword evidence="5" id="KW-0472">Membrane</keyword>
<evidence type="ECO:0000256" key="2">
    <source>
        <dbReference type="ARBA" id="ARBA00008686"/>
    </source>
</evidence>
<keyword evidence="3" id="KW-0812">Transmembrane</keyword>
<dbReference type="GO" id="GO:0005737">
    <property type="term" value="C:cytoplasm"/>
    <property type="evidence" value="ECO:0007669"/>
    <property type="project" value="InterPro"/>
</dbReference>
<keyword evidence="4" id="KW-1133">Transmembrane helix</keyword>
<dbReference type="AlphaFoldDB" id="A0A9W3GAE1"/>
<dbReference type="Pfam" id="PF09801">
    <property type="entry name" value="SYS1"/>
    <property type="match status" value="1"/>
</dbReference>
<accession>A0A9W3GAE1</accession>
<comment type="subcellular location">
    <subcellularLocation>
        <location evidence="1">Membrane</location>
        <topology evidence="1">Multi-pass membrane protein</topology>
    </subcellularLocation>
</comment>
<evidence type="ECO:0000313" key="7">
    <source>
        <dbReference type="RefSeq" id="XP_045375302.1"/>
    </source>
</evidence>
<evidence type="ECO:0000256" key="5">
    <source>
        <dbReference type="ARBA" id="ARBA00023136"/>
    </source>
</evidence>
<dbReference type="Pfam" id="PF04440">
    <property type="entry name" value="Dysbindin"/>
    <property type="match status" value="1"/>
</dbReference>
<protein>
    <submittedName>
        <fullName evidence="7">Dysbindin domain-containing protein 2</fullName>
    </submittedName>
</protein>
<keyword evidence="6" id="KW-1185">Reference proteome</keyword>
<evidence type="ECO:0000256" key="1">
    <source>
        <dbReference type="ARBA" id="ARBA00004141"/>
    </source>
</evidence>
<dbReference type="RefSeq" id="XP_045375302.1">
    <property type="nucleotide sequence ID" value="XM_045519346.1"/>
</dbReference>
<dbReference type="InterPro" id="IPR007531">
    <property type="entry name" value="Dysbindin"/>
</dbReference>
<dbReference type="CTD" id="55861"/>
<name>A0A9W3GAE1_CAMBA</name>
<dbReference type="InterPro" id="IPR019185">
    <property type="entry name" value="Integral_membrane_SYS1-rel"/>
</dbReference>
<evidence type="ECO:0000256" key="3">
    <source>
        <dbReference type="ARBA" id="ARBA00022692"/>
    </source>
</evidence>
<evidence type="ECO:0000256" key="4">
    <source>
        <dbReference type="ARBA" id="ARBA00022989"/>
    </source>
</evidence>
<dbReference type="KEGG" id="cbai:105071906"/>
<reference evidence="7" key="1">
    <citation type="submission" date="2025-08" db="UniProtKB">
        <authorList>
            <consortium name="RefSeq"/>
        </authorList>
    </citation>
    <scope>IDENTIFICATION</scope>
</reference>
<proteinExistence type="inferred from homology"/>
<dbReference type="PANTHER" id="PTHR16294">
    <property type="entry name" value="DYSTROBREVIN BINDING PROTEIN 1 DYSBINDIN"/>
    <property type="match status" value="1"/>
</dbReference>
<organism evidence="6 7">
    <name type="scientific">Camelus bactrianus</name>
    <name type="common">Bactrian camel</name>
    <dbReference type="NCBI Taxonomy" id="9837"/>
    <lineage>
        <taxon>Eukaryota</taxon>
        <taxon>Metazoa</taxon>
        <taxon>Chordata</taxon>
        <taxon>Craniata</taxon>
        <taxon>Vertebrata</taxon>
        <taxon>Euteleostomi</taxon>
        <taxon>Mammalia</taxon>
        <taxon>Eutheria</taxon>
        <taxon>Laurasiatheria</taxon>
        <taxon>Artiodactyla</taxon>
        <taxon>Tylopoda</taxon>
        <taxon>Camelidae</taxon>
        <taxon>Camelus</taxon>
    </lineage>
</organism>